<dbReference type="STRING" id="1215338.A0A059JFL5"/>
<comment type="pathway">
    <text evidence="2">Protein modification; protein sumoylation.</text>
</comment>
<feature type="domain" description="SP-RING-type" evidence="13">
    <location>
        <begin position="294"/>
        <end position="379"/>
    </location>
</feature>
<dbReference type="InterPro" id="IPR036361">
    <property type="entry name" value="SAP_dom_sf"/>
</dbReference>
<dbReference type="PROSITE" id="PS50800">
    <property type="entry name" value="SAP"/>
    <property type="match status" value="1"/>
</dbReference>
<dbReference type="Pfam" id="PF14324">
    <property type="entry name" value="PINIT"/>
    <property type="match status" value="1"/>
</dbReference>
<dbReference type="Pfam" id="PF02037">
    <property type="entry name" value="SAP"/>
    <property type="match status" value="1"/>
</dbReference>
<dbReference type="AlphaFoldDB" id="A0A059JFL5"/>
<evidence type="ECO:0000256" key="10">
    <source>
        <dbReference type="PROSITE-ProRule" id="PRU00452"/>
    </source>
</evidence>
<dbReference type="PROSITE" id="PS51044">
    <property type="entry name" value="ZF_SP_RING"/>
    <property type="match status" value="1"/>
</dbReference>
<evidence type="ECO:0000256" key="9">
    <source>
        <dbReference type="ARBA" id="ARBA00023242"/>
    </source>
</evidence>
<dbReference type="Gene3D" id="3.30.40.10">
    <property type="entry name" value="Zinc/RING finger domain, C3HC4 (zinc finger)"/>
    <property type="match status" value="1"/>
</dbReference>
<keyword evidence="7" id="KW-0833">Ubl conjugation pathway</keyword>
<keyword evidence="5" id="KW-0479">Metal-binding</keyword>
<proteinExistence type="inferred from homology"/>
<dbReference type="InterPro" id="IPR004181">
    <property type="entry name" value="Znf_MIZ"/>
</dbReference>
<dbReference type="GO" id="GO:0016925">
    <property type="term" value="P:protein sumoylation"/>
    <property type="evidence" value="ECO:0007669"/>
    <property type="project" value="UniProtKB-UniPathway"/>
</dbReference>
<dbReference type="PROSITE" id="PS51466">
    <property type="entry name" value="PINIT"/>
    <property type="match status" value="1"/>
</dbReference>
<comment type="similarity">
    <text evidence="3">Belongs to the PIAS family.</text>
</comment>
<dbReference type="InterPro" id="IPR038654">
    <property type="entry name" value="PINIT_sf"/>
</dbReference>
<evidence type="ECO:0000256" key="2">
    <source>
        <dbReference type="ARBA" id="ARBA00004718"/>
    </source>
</evidence>
<keyword evidence="16" id="KW-1185">Reference proteome</keyword>
<dbReference type="EMBL" id="AOKY01000146">
    <property type="protein sequence ID" value="KDB26252.1"/>
    <property type="molecule type" value="Genomic_DNA"/>
</dbReference>
<evidence type="ECO:0008006" key="17">
    <source>
        <dbReference type="Google" id="ProtNLM"/>
    </source>
</evidence>
<dbReference type="Gene3D" id="2.60.120.780">
    <property type="entry name" value="PINIT domain"/>
    <property type="match status" value="1"/>
</dbReference>
<reference evidence="15 16" key="1">
    <citation type="submission" date="2014-02" db="EMBL/GenBank/DDBJ databases">
        <title>The Genome Sequence of Trichophyton interdigitale MR816.</title>
        <authorList>
            <consortium name="The Broad Institute Genomics Platform"/>
            <person name="Cuomo C.A."/>
            <person name="White T.C."/>
            <person name="Graser Y."/>
            <person name="Martinez-Rossi N."/>
            <person name="Heitman J."/>
            <person name="Young S.K."/>
            <person name="Zeng Q."/>
            <person name="Gargeya S."/>
            <person name="Abouelleil A."/>
            <person name="Alvarado L."/>
            <person name="Chapman S.B."/>
            <person name="Gainer-Dewar J."/>
            <person name="Goldberg J."/>
            <person name="Griggs A."/>
            <person name="Gujja S."/>
            <person name="Hansen M."/>
            <person name="Howarth C."/>
            <person name="Imamovic A."/>
            <person name="Larimer J."/>
            <person name="Martinez D."/>
            <person name="Murphy C."/>
            <person name="Pearson M.D."/>
            <person name="Persinoti G."/>
            <person name="Poon T."/>
            <person name="Priest M."/>
            <person name="Roberts A.D."/>
            <person name="Saif S."/>
            <person name="Shea T.D."/>
            <person name="Sykes S.N."/>
            <person name="Wortman J."/>
            <person name="Nusbaum C."/>
            <person name="Birren B."/>
        </authorList>
    </citation>
    <scope>NUCLEOTIDE SEQUENCE [LARGE SCALE GENOMIC DNA]</scope>
    <source>
        <strain evidence="15 16">MR816</strain>
    </source>
</reference>
<dbReference type="GO" id="GO:0005634">
    <property type="term" value="C:nucleus"/>
    <property type="evidence" value="ECO:0007669"/>
    <property type="project" value="UniProtKB-SubCell"/>
</dbReference>
<evidence type="ECO:0000259" key="14">
    <source>
        <dbReference type="PROSITE" id="PS51466"/>
    </source>
</evidence>
<accession>A0A059JFL5</accession>
<evidence type="ECO:0000256" key="8">
    <source>
        <dbReference type="ARBA" id="ARBA00022833"/>
    </source>
</evidence>
<feature type="region of interest" description="Disordered" evidence="11">
    <location>
        <begin position="385"/>
        <end position="517"/>
    </location>
</feature>
<evidence type="ECO:0000256" key="6">
    <source>
        <dbReference type="ARBA" id="ARBA00022771"/>
    </source>
</evidence>
<dbReference type="UniPathway" id="UPA00886"/>
<keyword evidence="8" id="KW-0862">Zinc</keyword>
<organism evidence="15 16">
    <name type="scientific">Trichophyton interdigitale (strain MR816)</name>
    <dbReference type="NCBI Taxonomy" id="1215338"/>
    <lineage>
        <taxon>Eukaryota</taxon>
        <taxon>Fungi</taxon>
        <taxon>Dikarya</taxon>
        <taxon>Ascomycota</taxon>
        <taxon>Pezizomycotina</taxon>
        <taxon>Eurotiomycetes</taxon>
        <taxon>Eurotiomycetidae</taxon>
        <taxon>Onygenales</taxon>
        <taxon>Arthrodermataceae</taxon>
        <taxon>Trichophyton</taxon>
    </lineage>
</organism>
<evidence type="ECO:0000313" key="15">
    <source>
        <dbReference type="EMBL" id="KDB26252.1"/>
    </source>
</evidence>
<name>A0A059JFL5_TRIIM</name>
<feature type="compositionally biased region" description="Polar residues" evidence="11">
    <location>
        <begin position="431"/>
        <end position="450"/>
    </location>
</feature>
<dbReference type="Proteomes" id="UP000024533">
    <property type="component" value="Unassembled WGS sequence"/>
</dbReference>
<evidence type="ECO:0000313" key="16">
    <source>
        <dbReference type="Proteomes" id="UP000024533"/>
    </source>
</evidence>
<sequence length="517" mass="57062">MAPPALNPEVERVVETLYKLIITQLKAILKSEGLPVSGVKLTLQARLIGRLNYYAYGEWANQDRLNSLIARIYAVARGQPSPPPLTPLSPHYPSAPQPQSSHALPPYRTTVPLPPPSPMGTYIGRLTFKGSPFYTILEPLTSVMECQARDSSRDTVCLRVSLASETVSRLLSDPNLRIMVYGAADNGLTHYSPSDIAFPHQVELKVNHDDVKANLRGLKNKPGTTRPADITNFIRKKVGYVNTVTMTYALTQKKFFIVVNLVQKHPVEELVTQLQIRKTISAEQVVREMQTRAQDADIVTTSAVMSLKCPLSTLRISVPCRTSLCTHNQCFDATSFLQLQEQAPTWSCPICYKATSFEALQVDQYVDNILRATPQSVDQVTIEQNGEWSNPNDVPEAAPDSNGVENGDNDDLDLVEVDSCGVPTVKRELDSQTYINHTTPTPSREASSVASAPRPSTGKRAISQVIDLTGSDDEEEPPRPAKRLAFHLPNGTHQQPFDPLRLSASNSPVPGSYHYDR</sequence>
<dbReference type="HOGENOM" id="CLU_020537_1_0_1"/>
<dbReference type="PANTHER" id="PTHR10782:SF100">
    <property type="entry name" value="LIGASE SIZA, PUTATIVE (AFU_ORTHOLOGUE AFUA_6G05240)-RELATED"/>
    <property type="match status" value="1"/>
</dbReference>
<dbReference type="OrthoDB" id="28127at2759"/>
<feature type="region of interest" description="Disordered" evidence="11">
    <location>
        <begin position="83"/>
        <end position="105"/>
    </location>
</feature>
<dbReference type="InterPro" id="IPR031141">
    <property type="entry name" value="SIZ1/2_SP-RING"/>
</dbReference>
<dbReference type="InterPro" id="IPR013083">
    <property type="entry name" value="Znf_RING/FYVE/PHD"/>
</dbReference>
<dbReference type="GO" id="GO:0008270">
    <property type="term" value="F:zinc ion binding"/>
    <property type="evidence" value="ECO:0007669"/>
    <property type="project" value="UniProtKB-KW"/>
</dbReference>
<feature type="compositionally biased region" description="Acidic residues" evidence="11">
    <location>
        <begin position="407"/>
        <end position="416"/>
    </location>
</feature>
<evidence type="ECO:0000256" key="4">
    <source>
        <dbReference type="ARBA" id="ARBA00022679"/>
    </source>
</evidence>
<comment type="subcellular location">
    <subcellularLocation>
        <location evidence="1">Nucleus</location>
    </subcellularLocation>
</comment>
<dbReference type="SUPFAM" id="SSF68906">
    <property type="entry name" value="SAP domain"/>
    <property type="match status" value="1"/>
</dbReference>
<evidence type="ECO:0000259" key="12">
    <source>
        <dbReference type="PROSITE" id="PS50800"/>
    </source>
</evidence>
<keyword evidence="9" id="KW-0539">Nucleus</keyword>
<comment type="caution">
    <text evidence="15">The sequence shown here is derived from an EMBL/GenBank/DDBJ whole genome shotgun (WGS) entry which is preliminary data.</text>
</comment>
<dbReference type="PANTHER" id="PTHR10782">
    <property type="entry name" value="ZINC FINGER MIZ DOMAIN-CONTAINING PROTEIN"/>
    <property type="match status" value="1"/>
</dbReference>
<feature type="domain" description="PINIT" evidence="14">
    <location>
        <begin position="111"/>
        <end position="265"/>
    </location>
</feature>
<dbReference type="SMART" id="SM00513">
    <property type="entry name" value="SAP"/>
    <property type="match status" value="1"/>
</dbReference>
<dbReference type="Pfam" id="PF02891">
    <property type="entry name" value="zf-MIZ"/>
    <property type="match status" value="1"/>
</dbReference>
<evidence type="ECO:0000256" key="5">
    <source>
        <dbReference type="ARBA" id="ARBA00022723"/>
    </source>
</evidence>
<feature type="domain" description="SAP" evidence="12">
    <location>
        <begin position="17"/>
        <end position="51"/>
    </location>
</feature>
<keyword evidence="4" id="KW-0808">Transferase</keyword>
<dbReference type="CDD" id="cd16792">
    <property type="entry name" value="SP-RING_Siz-like"/>
    <property type="match status" value="1"/>
</dbReference>
<dbReference type="InterPro" id="IPR003034">
    <property type="entry name" value="SAP_dom"/>
</dbReference>
<evidence type="ECO:0000256" key="1">
    <source>
        <dbReference type="ARBA" id="ARBA00004123"/>
    </source>
</evidence>
<keyword evidence="6 10" id="KW-0863">Zinc-finger</keyword>
<evidence type="ECO:0000256" key="11">
    <source>
        <dbReference type="SAM" id="MobiDB-lite"/>
    </source>
</evidence>
<evidence type="ECO:0000256" key="3">
    <source>
        <dbReference type="ARBA" id="ARBA00005383"/>
    </source>
</evidence>
<gene>
    <name evidence="15" type="ORF">H109_01924</name>
</gene>
<evidence type="ECO:0000259" key="13">
    <source>
        <dbReference type="PROSITE" id="PS51044"/>
    </source>
</evidence>
<evidence type="ECO:0000256" key="7">
    <source>
        <dbReference type="ARBA" id="ARBA00022786"/>
    </source>
</evidence>
<dbReference type="GO" id="GO:0000785">
    <property type="term" value="C:chromatin"/>
    <property type="evidence" value="ECO:0007669"/>
    <property type="project" value="TreeGrafter"/>
</dbReference>
<dbReference type="OMA" id="TPIVECK"/>
<dbReference type="InterPro" id="IPR023321">
    <property type="entry name" value="PINIT"/>
</dbReference>
<dbReference type="GO" id="GO:0061665">
    <property type="term" value="F:SUMO ligase activity"/>
    <property type="evidence" value="ECO:0007669"/>
    <property type="project" value="TreeGrafter"/>
</dbReference>
<protein>
    <recommendedName>
        <fullName evidence="17">SP-RING-type domain-containing protein</fullName>
    </recommendedName>
</protein>